<evidence type="ECO:0000313" key="1">
    <source>
        <dbReference type="EMBL" id="TYP66995.1"/>
    </source>
</evidence>
<dbReference type="AlphaFoldDB" id="A0A5S5BIW9"/>
<feature type="non-terminal residue" evidence="1">
    <location>
        <position position="27"/>
    </location>
</feature>
<dbReference type="Proteomes" id="UP000324282">
    <property type="component" value="Unassembled WGS sequence"/>
</dbReference>
<dbReference type="EMBL" id="VNHQ01000009">
    <property type="protein sequence ID" value="TYP66995.1"/>
    <property type="molecule type" value="Genomic_DNA"/>
</dbReference>
<comment type="caution">
    <text evidence="1">The sequence shown here is derived from an EMBL/GenBank/DDBJ whole genome shotgun (WGS) entry which is preliminary data.</text>
</comment>
<name>A0A5S5BIW9_STUST</name>
<proteinExistence type="predicted"/>
<organism evidence="1 2">
    <name type="scientific">Stutzerimonas stutzeri</name>
    <name type="common">Pseudomonas stutzeri</name>
    <dbReference type="NCBI Taxonomy" id="316"/>
    <lineage>
        <taxon>Bacteria</taxon>
        <taxon>Pseudomonadati</taxon>
        <taxon>Pseudomonadota</taxon>
        <taxon>Gammaproteobacteria</taxon>
        <taxon>Pseudomonadales</taxon>
        <taxon>Pseudomonadaceae</taxon>
        <taxon>Stutzerimonas</taxon>
    </lineage>
</organism>
<sequence length="27" mass="2863">MQLKPLSRFFLFSSLAASALGTSTMAS</sequence>
<protein>
    <submittedName>
        <fullName evidence="1">Uncharacterized protein</fullName>
    </submittedName>
</protein>
<evidence type="ECO:0000313" key="2">
    <source>
        <dbReference type="Proteomes" id="UP000324282"/>
    </source>
</evidence>
<reference evidence="1 2" key="1">
    <citation type="submission" date="2019-07" db="EMBL/GenBank/DDBJ databases">
        <title>Deep subsurface shale carbon reservoir microbial communities from Ohio and West Virginia, USA.</title>
        <authorList>
            <person name="Wrighton K."/>
        </authorList>
    </citation>
    <scope>NUCLEOTIDE SEQUENCE [LARGE SCALE GENOMIC DNA]</scope>
    <source>
        <strain evidence="1 2">NP_8Ht</strain>
    </source>
</reference>
<accession>A0A5S5BIW9</accession>
<gene>
    <name evidence="1" type="ORF">A9A72_1191</name>
</gene>